<dbReference type="PANTHER" id="PTHR42855:SF2">
    <property type="entry name" value="DRUG RESISTANCE ABC TRANSPORTER,ATP-BINDING PROTEIN"/>
    <property type="match status" value="1"/>
</dbReference>
<dbReference type="InterPro" id="IPR003593">
    <property type="entry name" value="AAA+_ATPase"/>
</dbReference>
<dbReference type="Pfam" id="PF00005">
    <property type="entry name" value="ABC_tran"/>
    <property type="match status" value="1"/>
</dbReference>
<keyword evidence="6" id="KW-1185">Reference proteome</keyword>
<keyword evidence="2" id="KW-0067">ATP-binding</keyword>
<dbReference type="AlphaFoldDB" id="A0A6A5BL92"/>
<dbReference type="GO" id="GO:0005524">
    <property type="term" value="F:ATP binding"/>
    <property type="evidence" value="ECO:0007669"/>
    <property type="project" value="UniProtKB-KW"/>
</dbReference>
<sequence>MKPPNVGISVHKLTLHINNKCLFEDLDFSLSIGDKVTLVGENGSGKTTFLRLLSDGGSTSKTTTATTTTSDYTYSGSVRVEGRIGYLPQHFEEIIMKDQEDLSAIMTSLQCLHDETMNHFLKQGLEPLSSEWYQELNAVGGHEIFRQAHLIGLSNQLLEQPFHHLSGGEKTKIMLCALSVIETDILLLDEPTNHLDRQGIEWLENFLKEYSGAVIMVTHDRSLINAVSNRISELSPHTKKFVHFKGGYENYLIQEEKKRKKSIQKREQQDKELKQVKQKSTQLKCNMKEKKIRGTFNRFTRKQEQITENLVDILPERTKISFEFEDESISSNICLEVFELAKSFEEKLLFRHLSFTSVNGDRLVMRRCSILLLDEPTNHIDFPSLEVIEEALLNFPGIIIAATHDRYFTEKIATEILNLSEFNDSSHSEKVLQSSEERLK</sequence>
<feature type="domain" description="ABC transporter" evidence="4">
    <location>
        <begin position="8"/>
        <end position="270"/>
    </location>
</feature>
<dbReference type="EMBL" id="VFQX01000043">
    <property type="protein sequence ID" value="KAF0975666.1"/>
    <property type="molecule type" value="Genomic_DNA"/>
</dbReference>
<dbReference type="InterPro" id="IPR003439">
    <property type="entry name" value="ABC_transporter-like_ATP-bd"/>
</dbReference>
<dbReference type="VEuPathDB" id="AmoebaDB:NF0127900"/>
<reference evidence="5 6" key="1">
    <citation type="journal article" date="2019" name="Sci. Rep.">
        <title>Nanopore sequencing improves the draft genome of the human pathogenic amoeba Naegleria fowleri.</title>
        <authorList>
            <person name="Liechti N."/>
            <person name="Schurch N."/>
            <person name="Bruggmann R."/>
            <person name="Wittwer M."/>
        </authorList>
    </citation>
    <scope>NUCLEOTIDE SEQUENCE [LARGE SCALE GENOMIC DNA]</scope>
    <source>
        <strain evidence="5 6">ATCC 30894</strain>
    </source>
</reference>
<protein>
    <recommendedName>
        <fullName evidence="4">ABC transporter domain-containing protein</fullName>
    </recommendedName>
</protein>
<evidence type="ECO:0000256" key="3">
    <source>
        <dbReference type="SAM" id="Coils"/>
    </source>
</evidence>
<proteinExistence type="predicted"/>
<name>A0A6A5BL92_NAEFO</name>
<dbReference type="Gene3D" id="3.40.50.300">
    <property type="entry name" value="P-loop containing nucleotide triphosphate hydrolases"/>
    <property type="match status" value="2"/>
</dbReference>
<dbReference type="InterPro" id="IPR027417">
    <property type="entry name" value="P-loop_NTPase"/>
</dbReference>
<dbReference type="InterPro" id="IPR051309">
    <property type="entry name" value="ABCF_ATPase"/>
</dbReference>
<dbReference type="VEuPathDB" id="AmoebaDB:NfTy_050890"/>
<dbReference type="PROSITE" id="PS00211">
    <property type="entry name" value="ABC_TRANSPORTER_1"/>
    <property type="match status" value="1"/>
</dbReference>
<gene>
    <name evidence="5" type="ORF">FDP41_004993</name>
</gene>
<accession>A0A6A5BL92</accession>
<evidence type="ECO:0000259" key="4">
    <source>
        <dbReference type="PROSITE" id="PS50893"/>
    </source>
</evidence>
<dbReference type="SMART" id="SM00382">
    <property type="entry name" value="AAA"/>
    <property type="match status" value="1"/>
</dbReference>
<keyword evidence="1" id="KW-0547">Nucleotide-binding</keyword>
<keyword evidence="3" id="KW-0175">Coiled coil</keyword>
<dbReference type="OMA" id="FKEYHRV"/>
<dbReference type="PANTHER" id="PTHR42855">
    <property type="entry name" value="ABC TRANSPORTER ATP-BINDING SUBUNIT"/>
    <property type="match status" value="1"/>
</dbReference>
<dbReference type="SUPFAM" id="SSF52540">
    <property type="entry name" value="P-loop containing nucleoside triphosphate hydrolases"/>
    <property type="match status" value="2"/>
</dbReference>
<feature type="coiled-coil region" evidence="3">
    <location>
        <begin position="259"/>
        <end position="293"/>
    </location>
</feature>
<dbReference type="VEuPathDB" id="AmoebaDB:FDP41_004993"/>
<dbReference type="FunFam" id="3.40.50.300:FF:000011">
    <property type="entry name" value="Putative ABC transporter ATP-binding component"/>
    <property type="match status" value="1"/>
</dbReference>
<evidence type="ECO:0000256" key="2">
    <source>
        <dbReference type="ARBA" id="ARBA00022840"/>
    </source>
</evidence>
<evidence type="ECO:0000313" key="5">
    <source>
        <dbReference type="EMBL" id="KAF0975666.1"/>
    </source>
</evidence>
<evidence type="ECO:0000256" key="1">
    <source>
        <dbReference type="ARBA" id="ARBA00022741"/>
    </source>
</evidence>
<organism evidence="5 6">
    <name type="scientific">Naegleria fowleri</name>
    <name type="common">Brain eating amoeba</name>
    <dbReference type="NCBI Taxonomy" id="5763"/>
    <lineage>
        <taxon>Eukaryota</taxon>
        <taxon>Discoba</taxon>
        <taxon>Heterolobosea</taxon>
        <taxon>Tetramitia</taxon>
        <taxon>Eutetramitia</taxon>
        <taxon>Vahlkampfiidae</taxon>
        <taxon>Naegleria</taxon>
    </lineage>
</organism>
<dbReference type="PROSITE" id="PS50893">
    <property type="entry name" value="ABC_TRANSPORTER_2"/>
    <property type="match status" value="1"/>
</dbReference>
<dbReference type="Proteomes" id="UP000444721">
    <property type="component" value="Unassembled WGS sequence"/>
</dbReference>
<comment type="caution">
    <text evidence="5">The sequence shown here is derived from an EMBL/GenBank/DDBJ whole genome shotgun (WGS) entry which is preliminary data.</text>
</comment>
<dbReference type="InterPro" id="IPR017871">
    <property type="entry name" value="ABC_transporter-like_CS"/>
</dbReference>
<dbReference type="GO" id="GO:0016887">
    <property type="term" value="F:ATP hydrolysis activity"/>
    <property type="evidence" value="ECO:0007669"/>
    <property type="project" value="InterPro"/>
</dbReference>
<dbReference type="CDD" id="cd03221">
    <property type="entry name" value="ABCF_EF-3"/>
    <property type="match status" value="1"/>
</dbReference>
<dbReference type="RefSeq" id="XP_044560379.1">
    <property type="nucleotide sequence ID" value="XM_044708468.1"/>
</dbReference>
<dbReference type="OrthoDB" id="6500128at2759"/>
<evidence type="ECO:0000313" key="6">
    <source>
        <dbReference type="Proteomes" id="UP000444721"/>
    </source>
</evidence>
<dbReference type="GeneID" id="68112211"/>